<keyword evidence="4" id="KW-1003">Cell membrane</keyword>
<feature type="transmembrane region" description="Helical" evidence="10">
    <location>
        <begin position="73"/>
        <end position="96"/>
    </location>
</feature>
<dbReference type="Proteomes" id="UP000554482">
    <property type="component" value="Unassembled WGS sequence"/>
</dbReference>
<dbReference type="InterPro" id="IPR004316">
    <property type="entry name" value="SWEET_rpt"/>
</dbReference>
<keyword evidence="9 10" id="KW-0472">Membrane</keyword>
<organism evidence="12 13">
    <name type="scientific">Thalictrum thalictroides</name>
    <name type="common">Rue-anemone</name>
    <name type="synonym">Anemone thalictroides</name>
    <dbReference type="NCBI Taxonomy" id="46969"/>
    <lineage>
        <taxon>Eukaryota</taxon>
        <taxon>Viridiplantae</taxon>
        <taxon>Streptophyta</taxon>
        <taxon>Embryophyta</taxon>
        <taxon>Tracheophyta</taxon>
        <taxon>Spermatophyta</taxon>
        <taxon>Magnoliopsida</taxon>
        <taxon>Ranunculales</taxon>
        <taxon>Ranunculaceae</taxon>
        <taxon>Thalictroideae</taxon>
        <taxon>Thalictrum</taxon>
    </lineage>
</organism>
<evidence type="ECO:0000256" key="10">
    <source>
        <dbReference type="RuleBase" id="RU910715"/>
    </source>
</evidence>
<dbReference type="GO" id="GO:0005886">
    <property type="term" value="C:plasma membrane"/>
    <property type="evidence" value="ECO:0007669"/>
    <property type="project" value="UniProtKB-SubCell"/>
</dbReference>
<evidence type="ECO:0000313" key="12">
    <source>
        <dbReference type="EMBL" id="KAF5191386.1"/>
    </source>
</evidence>
<keyword evidence="8 10" id="KW-1133">Transmembrane helix</keyword>
<evidence type="ECO:0000256" key="2">
    <source>
        <dbReference type="ARBA" id="ARBA00007809"/>
    </source>
</evidence>
<feature type="region of interest" description="Disordered" evidence="11">
    <location>
        <begin position="233"/>
        <end position="252"/>
    </location>
</feature>
<comment type="similarity">
    <text evidence="2 10">Belongs to the SWEET sugar transporter family.</text>
</comment>
<dbReference type="FunFam" id="1.20.1280.290:FF:000001">
    <property type="entry name" value="Bidirectional sugar transporter SWEET"/>
    <property type="match status" value="1"/>
</dbReference>
<evidence type="ECO:0000256" key="1">
    <source>
        <dbReference type="ARBA" id="ARBA00004651"/>
    </source>
</evidence>
<evidence type="ECO:0000256" key="4">
    <source>
        <dbReference type="ARBA" id="ARBA00022475"/>
    </source>
</evidence>
<dbReference type="PANTHER" id="PTHR10791">
    <property type="entry name" value="RAG1-ACTIVATING PROTEIN 1"/>
    <property type="match status" value="1"/>
</dbReference>
<evidence type="ECO:0000256" key="3">
    <source>
        <dbReference type="ARBA" id="ARBA00022448"/>
    </source>
</evidence>
<proteinExistence type="inferred from homology"/>
<accession>A0A7J6W1Y4</accession>
<feature type="transmembrane region" description="Helical" evidence="10">
    <location>
        <begin position="12"/>
        <end position="38"/>
    </location>
</feature>
<dbReference type="FunFam" id="1.20.1280.290:FF:000003">
    <property type="entry name" value="Bidirectional sugar transporter SWEET"/>
    <property type="match status" value="1"/>
</dbReference>
<evidence type="ECO:0000256" key="9">
    <source>
        <dbReference type="ARBA" id="ARBA00023136"/>
    </source>
</evidence>
<dbReference type="EMBL" id="JABWDY010022879">
    <property type="protein sequence ID" value="KAF5191386.1"/>
    <property type="molecule type" value="Genomic_DNA"/>
</dbReference>
<keyword evidence="7" id="KW-0677">Repeat</keyword>
<feature type="transmembrane region" description="Helical" evidence="10">
    <location>
        <begin position="108"/>
        <end position="128"/>
    </location>
</feature>
<gene>
    <name evidence="12" type="ORF">FRX31_019027</name>
</gene>
<dbReference type="PANTHER" id="PTHR10791:SF157">
    <property type="entry name" value="BIDIRECTIONAL SUGAR TRANSPORTER SWEET"/>
    <property type="match status" value="1"/>
</dbReference>
<dbReference type="GO" id="GO:0051119">
    <property type="term" value="F:sugar transmembrane transporter activity"/>
    <property type="evidence" value="ECO:0007669"/>
    <property type="project" value="InterPro"/>
</dbReference>
<dbReference type="InterPro" id="IPR047664">
    <property type="entry name" value="SWEET"/>
</dbReference>
<dbReference type="Gene3D" id="1.20.1280.290">
    <property type="match status" value="2"/>
</dbReference>
<comment type="function">
    <text evidence="10">Mediates both low-affinity uptake and efflux of sugar across the membrane.</text>
</comment>
<evidence type="ECO:0000256" key="5">
    <source>
        <dbReference type="ARBA" id="ARBA00022597"/>
    </source>
</evidence>
<dbReference type="Pfam" id="PF03083">
    <property type="entry name" value="MtN3_slv"/>
    <property type="match status" value="2"/>
</dbReference>
<evidence type="ECO:0000256" key="11">
    <source>
        <dbReference type="SAM" id="MobiDB-lite"/>
    </source>
</evidence>
<keyword evidence="6 10" id="KW-0812">Transmembrane</keyword>
<sequence length="252" mass="28289">MAVISSHTHHLLALGFGILGNIVSFMVFLAPLPTFYRVYKKKNTEGFQSIPYVVALFSAMLWMYYALIKADGFLLLIINSVGCIIQSTYIIVYLIYAPKLAKIHTTKLLLLLNVVVYGLILLFTMLFSKGSKRVTIVGWICSGFAVCVFAAPLSIMKKVIRTKSVEFMPVSLSFFLTLCAIVWFLYGLLTMDLYVAAPNVLGFIFGVAQMILYYIYRHPRPDVVPELDLQPNGRQPQVKVTNQPVEPSESNV</sequence>
<keyword evidence="3 10" id="KW-0813">Transport</keyword>
<evidence type="ECO:0000256" key="6">
    <source>
        <dbReference type="ARBA" id="ARBA00022692"/>
    </source>
</evidence>
<comment type="caution">
    <text evidence="12">The sequence shown here is derived from an EMBL/GenBank/DDBJ whole genome shotgun (WGS) entry which is preliminary data.</text>
</comment>
<feature type="transmembrane region" description="Helical" evidence="10">
    <location>
        <begin position="195"/>
        <end position="216"/>
    </location>
</feature>
<dbReference type="OrthoDB" id="409725at2759"/>
<keyword evidence="13" id="KW-1185">Reference proteome</keyword>
<keyword evidence="5 10" id="KW-0762">Sugar transport</keyword>
<evidence type="ECO:0000313" key="13">
    <source>
        <dbReference type="Proteomes" id="UP000554482"/>
    </source>
</evidence>
<name>A0A7J6W1Y4_THATH</name>
<feature type="transmembrane region" description="Helical" evidence="10">
    <location>
        <begin position="134"/>
        <end position="155"/>
    </location>
</feature>
<protein>
    <recommendedName>
        <fullName evidence="10">Bidirectional sugar transporter SWEET</fullName>
    </recommendedName>
</protein>
<feature type="transmembrane region" description="Helical" evidence="10">
    <location>
        <begin position="167"/>
        <end position="189"/>
    </location>
</feature>
<reference evidence="12 13" key="1">
    <citation type="submission" date="2020-06" db="EMBL/GenBank/DDBJ databases">
        <title>Transcriptomic and genomic resources for Thalictrum thalictroides and T. hernandezii: Facilitating candidate gene discovery in an emerging model plant lineage.</title>
        <authorList>
            <person name="Arias T."/>
            <person name="Riano-Pachon D.M."/>
            <person name="Di Stilio V.S."/>
        </authorList>
    </citation>
    <scope>NUCLEOTIDE SEQUENCE [LARGE SCALE GENOMIC DNA]</scope>
    <source>
        <strain evidence="13">cv. WT478/WT964</strain>
        <tissue evidence="12">Leaves</tissue>
    </source>
</reference>
<dbReference type="AlphaFoldDB" id="A0A7J6W1Y4"/>
<evidence type="ECO:0000256" key="7">
    <source>
        <dbReference type="ARBA" id="ARBA00022737"/>
    </source>
</evidence>
<comment type="subcellular location">
    <subcellularLocation>
        <location evidence="1 10">Cell membrane</location>
        <topology evidence="1 10">Multi-pass membrane protein</topology>
    </subcellularLocation>
</comment>
<feature type="transmembrane region" description="Helical" evidence="10">
    <location>
        <begin position="50"/>
        <end position="67"/>
    </location>
</feature>
<evidence type="ECO:0000256" key="8">
    <source>
        <dbReference type="ARBA" id="ARBA00022989"/>
    </source>
</evidence>